<keyword evidence="2" id="KW-1185">Reference proteome</keyword>
<evidence type="ECO:0000313" key="2">
    <source>
        <dbReference type="Proteomes" id="UP000530032"/>
    </source>
</evidence>
<dbReference type="AlphaFoldDB" id="A0A843BER2"/>
<comment type="caution">
    <text evidence="1">The sequence shown here is derived from an EMBL/GenBank/DDBJ whole genome shotgun (WGS) entry which is preliminary data.</text>
</comment>
<reference evidence="1" key="1">
    <citation type="submission" date="2020-12" db="EMBL/GenBank/DDBJ databases">
        <title>Comamonas sp. nov., isolated from stream water.</title>
        <authorList>
            <person name="Park K.-H."/>
        </authorList>
    </citation>
    <scope>NUCLEOTIDE SEQUENCE</scope>
    <source>
        <strain evidence="1">EJ-4</strain>
    </source>
</reference>
<sequence length="78" mass="9100">MVALVIALPVAIFAVLMLIGKFMDDPQAEQRWVESETIKICWKQIAKPEAERKTQEFQSQEDCDRLELAFKQKYNENP</sequence>
<evidence type="ECO:0000313" key="1">
    <source>
        <dbReference type="EMBL" id="MBI1625448.1"/>
    </source>
</evidence>
<organism evidence="1 2">
    <name type="scientific">Comamonas suwonensis</name>
    <dbReference type="NCBI Taxonomy" id="2606214"/>
    <lineage>
        <taxon>Bacteria</taxon>
        <taxon>Pseudomonadati</taxon>
        <taxon>Pseudomonadota</taxon>
        <taxon>Betaproteobacteria</taxon>
        <taxon>Burkholderiales</taxon>
        <taxon>Comamonadaceae</taxon>
        <taxon>Comamonas</taxon>
    </lineage>
</organism>
<accession>A0A843BER2</accession>
<dbReference type="Proteomes" id="UP000530032">
    <property type="component" value="Unassembled WGS sequence"/>
</dbReference>
<protein>
    <submittedName>
        <fullName evidence="1">Uncharacterized protein</fullName>
    </submittedName>
</protein>
<proteinExistence type="predicted"/>
<dbReference type="EMBL" id="JABBCQ020000010">
    <property type="protein sequence ID" value="MBI1625448.1"/>
    <property type="molecule type" value="Genomic_DNA"/>
</dbReference>
<name>A0A843BER2_9BURK</name>
<gene>
    <name evidence="1" type="ORF">HF327_013170</name>
</gene>